<reference evidence="3" key="1">
    <citation type="submission" date="2016-11" db="UniProtKB">
        <authorList>
            <consortium name="WormBaseParasite"/>
        </authorList>
    </citation>
    <scope>IDENTIFICATION</scope>
    <source>
        <strain evidence="3">pt0022</strain>
    </source>
</reference>
<feature type="compositionally biased region" description="Polar residues" evidence="1">
    <location>
        <begin position="984"/>
        <end position="1000"/>
    </location>
</feature>
<protein>
    <recommendedName>
        <fullName evidence="2">BTB domain-containing protein</fullName>
    </recommendedName>
</protein>
<proteinExistence type="predicted"/>
<accession>A0A1I8EF50</accession>
<dbReference type="SUPFAM" id="SSF54695">
    <property type="entry name" value="POZ domain"/>
    <property type="match status" value="1"/>
</dbReference>
<dbReference type="Pfam" id="PF26017">
    <property type="entry name" value="BACK_BTBD8"/>
    <property type="match status" value="1"/>
</dbReference>
<name>A0A1I8EF50_WUCBA</name>
<feature type="compositionally biased region" description="Polar residues" evidence="1">
    <location>
        <begin position="915"/>
        <end position="926"/>
    </location>
</feature>
<feature type="compositionally biased region" description="Polar residues" evidence="1">
    <location>
        <begin position="882"/>
        <end position="892"/>
    </location>
</feature>
<feature type="domain" description="BTB" evidence="2">
    <location>
        <begin position="357"/>
        <end position="420"/>
    </location>
</feature>
<feature type="compositionally biased region" description="Basic residues" evidence="1">
    <location>
        <begin position="904"/>
        <end position="913"/>
    </location>
</feature>
<dbReference type="InterPro" id="IPR000210">
    <property type="entry name" value="BTB/POZ_dom"/>
</dbReference>
<dbReference type="WBParaSite" id="maker-PairedContig_1807-snap-gene-1.15-mRNA-1">
    <property type="protein sequence ID" value="maker-PairedContig_1807-snap-gene-1.15-mRNA-1"/>
    <property type="gene ID" value="maker-PairedContig_1807-snap-gene-1.15"/>
</dbReference>
<feature type="domain" description="BTB" evidence="2">
    <location>
        <begin position="27"/>
        <end position="106"/>
    </location>
</feature>
<dbReference type="InterPro" id="IPR043225">
    <property type="entry name" value="BACK_BTBD8"/>
</dbReference>
<dbReference type="STRING" id="6293.A0A1I8EF50"/>
<dbReference type="AlphaFoldDB" id="A0A1I8EF50"/>
<dbReference type="Pfam" id="PF00651">
    <property type="entry name" value="BTB"/>
    <property type="match status" value="1"/>
</dbReference>
<evidence type="ECO:0000313" key="3">
    <source>
        <dbReference type="WBParaSite" id="maker-PairedContig_1807-snap-gene-1.15-mRNA-1"/>
    </source>
</evidence>
<dbReference type="PROSITE" id="PS50097">
    <property type="entry name" value="BTB"/>
    <property type="match status" value="2"/>
</dbReference>
<feature type="compositionally biased region" description="Low complexity" evidence="1">
    <location>
        <begin position="951"/>
        <end position="983"/>
    </location>
</feature>
<sequence>MLPFHTSWFLRYRNPKFVIKIGNVEHADILLVAADGKKLPAHQCILRQRAPGFFKTYIEPTLKASSHNATTTTTHGILEVAIGDIDFAGLKFFIRAVYTEDEALRLPASDGNELHHTYNLDESNEFMHIGTECLPQINDELKLSRGNNERWDDSLEQPSSDATISSQHHLANTVNMATESVGRLREMTSFQELAAMDSPMCTSLSSSELPCLSSSELPGSCATSMREDSSEHPLKEYTPSPSFICVNKFAETSNISTSTNESTSMGCVTSAQKKHMFQMFVDLEGDTDPEMWHSAPGPEGIRSRAIMAKRLSMTSLNSLTSIDLTPNQEVFMSTADKKPSCKLAADLLNMYLNNIDTDVVIKTDNGELFAHRCILSATCPYFKDHLVNRQYECIELKGYSRTAVHYFISFLYGGLTSIGEDVDIWELISLATHLNMESLTQIIILHFRATKCHFFHRPCATCVSAVFDALPQFNAIRSLQSLYKEALSWQAKHFSRVWKGRVFMHLNPRWQKECFEAIVQELDEESLIDVLLGCQRLQVSLPRSKSSAAVAAAVQYLVNDLIEYTQEFLLQSFDLVISSQSFKCHGKGLALNLIVLEDILPPMIHTLSADIAIQTYLNLGDLLKIVISQQSTYKNSVRQIDHDEWNPRFIALIRRLYDLTDKHLLHYAASVVKSKTWNLLSVEEQCHIREHGLFVEMREARAPPPKLSSLNKIYKRSSSAGVTVTNATNYKERTRSLDRSRPFSLCEKVVEEHEPHESQCIIDSMKDKIHRRTHSMKERTNHSTSHQMDQKLGVNLGKTKIPRRKEQTTESKANAKRYGTVAMNHSVENDNSILKSFGRQKTHTVIATTQNQMDLPNIGTAPHLLSEKMKNKPKSVVRPMLKQNQTHNTSESVIRRPNSALTHGKQKKVKHTRGNSESPANMSQHRIVSPITKLSLSSKLSSMRIRTENQIATTSISNNNSSITEQSKSQQQQQQQQRQQKSSMNLPHNLSIKQKFTSQL</sequence>
<evidence type="ECO:0000256" key="1">
    <source>
        <dbReference type="SAM" id="MobiDB-lite"/>
    </source>
</evidence>
<dbReference type="Gene3D" id="3.30.710.10">
    <property type="entry name" value="Potassium Channel Kv1.1, Chain A"/>
    <property type="match status" value="2"/>
</dbReference>
<evidence type="ECO:0000259" key="2">
    <source>
        <dbReference type="PROSITE" id="PS50097"/>
    </source>
</evidence>
<dbReference type="PANTHER" id="PTHR22427:SF7">
    <property type="entry name" value="GH15728P"/>
    <property type="match status" value="1"/>
</dbReference>
<dbReference type="PANTHER" id="PTHR22427">
    <property type="entry name" value="GH15728P"/>
    <property type="match status" value="1"/>
</dbReference>
<organism evidence="3">
    <name type="scientific">Wuchereria bancrofti</name>
    <dbReference type="NCBI Taxonomy" id="6293"/>
    <lineage>
        <taxon>Eukaryota</taxon>
        <taxon>Metazoa</taxon>
        <taxon>Ecdysozoa</taxon>
        <taxon>Nematoda</taxon>
        <taxon>Chromadorea</taxon>
        <taxon>Rhabditida</taxon>
        <taxon>Spirurina</taxon>
        <taxon>Spiruromorpha</taxon>
        <taxon>Filarioidea</taxon>
        <taxon>Onchocercidae</taxon>
        <taxon>Wuchereria</taxon>
    </lineage>
</organism>
<dbReference type="InterPro" id="IPR011333">
    <property type="entry name" value="SKP1/BTB/POZ_sf"/>
</dbReference>
<dbReference type="SMART" id="SM00225">
    <property type="entry name" value="BTB"/>
    <property type="match status" value="2"/>
</dbReference>
<feature type="region of interest" description="Disordered" evidence="1">
    <location>
        <begin position="882"/>
        <end position="930"/>
    </location>
</feature>
<feature type="region of interest" description="Disordered" evidence="1">
    <location>
        <begin position="951"/>
        <end position="1000"/>
    </location>
</feature>